<evidence type="ECO:0000313" key="3">
    <source>
        <dbReference type="Proteomes" id="UP000011676"/>
    </source>
</evidence>
<evidence type="ECO:0000256" key="1">
    <source>
        <dbReference type="SAM" id="Phobius"/>
    </source>
</evidence>
<sequence length="75" mass="7925">MLVKNKKRFLAQIISGAVGGAYLGLTKVVTNVFVFSSVTAFPSFIVDNANVNVINEIIGLMLSVVVGVILGLMLV</sequence>
<reference evidence="2 3" key="1">
    <citation type="journal article" date="2013" name="Mol. Biol. Evol.">
        <title>Evolutionary and population genomics of the cavity causing bacteria Streptococcus mutans.</title>
        <authorList>
            <person name="Cornejo O.E."/>
            <person name="Lefebure T."/>
            <person name="Pavinski Bitar P.D."/>
            <person name="Lang P."/>
            <person name="Richards V.P."/>
            <person name="Eilertson K."/>
            <person name="Do T."/>
            <person name="Beighton D."/>
            <person name="Zeng L."/>
            <person name="Ahn S.J."/>
            <person name="Burne R.A."/>
            <person name="Siepel A."/>
            <person name="Bustamante C.D."/>
            <person name="Stanhope M.J."/>
        </authorList>
    </citation>
    <scope>NUCLEOTIDE SEQUENCE [LARGE SCALE GENOMIC DNA]</scope>
    <source>
        <strain evidence="2 3">SM6</strain>
    </source>
</reference>
<keyword evidence="1" id="KW-0472">Membrane</keyword>
<evidence type="ECO:0000313" key="2">
    <source>
        <dbReference type="EMBL" id="EMC24734.1"/>
    </source>
</evidence>
<protein>
    <submittedName>
        <fullName evidence="2">Uncharacterized protein</fullName>
    </submittedName>
</protein>
<dbReference type="AlphaFoldDB" id="A0A829BVT1"/>
<organism evidence="2 3">
    <name type="scientific">Streptococcus mutans SM6</name>
    <dbReference type="NCBI Taxonomy" id="857119"/>
    <lineage>
        <taxon>Bacteria</taxon>
        <taxon>Bacillati</taxon>
        <taxon>Bacillota</taxon>
        <taxon>Bacilli</taxon>
        <taxon>Lactobacillales</taxon>
        <taxon>Streptococcaceae</taxon>
        <taxon>Streptococcus</taxon>
    </lineage>
</organism>
<comment type="caution">
    <text evidence="2">The sequence shown here is derived from an EMBL/GenBank/DDBJ whole genome shotgun (WGS) entry which is preliminary data.</text>
</comment>
<feature type="transmembrane region" description="Helical" evidence="1">
    <location>
        <begin position="21"/>
        <end position="45"/>
    </location>
</feature>
<feature type="transmembrane region" description="Helical" evidence="1">
    <location>
        <begin position="57"/>
        <end position="74"/>
    </location>
</feature>
<dbReference type="EMBL" id="AHSR01000015">
    <property type="protein sequence ID" value="EMC24734.1"/>
    <property type="molecule type" value="Genomic_DNA"/>
</dbReference>
<dbReference type="Proteomes" id="UP000011676">
    <property type="component" value="Unassembled WGS sequence"/>
</dbReference>
<accession>A0A829BVT1</accession>
<name>A0A829BVT1_STRMG</name>
<keyword evidence="1" id="KW-1133">Transmembrane helix</keyword>
<proteinExistence type="predicted"/>
<gene>
    <name evidence="2" type="ORF">SMU82_03771</name>
</gene>
<keyword evidence="1" id="KW-0812">Transmembrane</keyword>